<feature type="region of interest" description="Disordered" evidence="1">
    <location>
        <begin position="333"/>
        <end position="369"/>
    </location>
</feature>
<reference evidence="2" key="2">
    <citation type="submission" date="2024-07" db="EMBL/GenBank/DDBJ databases">
        <title>Streptomyces haneummycinica sp. nov., a new antibiotic-producing actinobacterium isolated from marine sediment.</title>
        <authorList>
            <person name="Uemura M."/>
            <person name="Hamada M."/>
            <person name="Hirano S."/>
            <person name="Kobayashi K."/>
            <person name="Ohshiro T."/>
            <person name="Kobayashi T."/>
            <person name="Terahara T."/>
        </authorList>
    </citation>
    <scope>NUCLEOTIDE SEQUENCE</scope>
    <source>
        <strain evidence="2">KM77-8</strain>
    </source>
</reference>
<gene>
    <name evidence="2" type="ORF">SHKM778_22150</name>
</gene>
<name>A0AAT9HEK5_9ACTN</name>
<accession>A0AAT9HEK5</accession>
<proteinExistence type="predicted"/>
<organism evidence="2">
    <name type="scientific">Streptomyces haneummycinicus</name>
    <dbReference type="NCBI Taxonomy" id="3074435"/>
    <lineage>
        <taxon>Bacteria</taxon>
        <taxon>Bacillati</taxon>
        <taxon>Actinomycetota</taxon>
        <taxon>Actinomycetes</taxon>
        <taxon>Kitasatosporales</taxon>
        <taxon>Streptomycetaceae</taxon>
        <taxon>Streptomyces</taxon>
    </lineage>
</organism>
<evidence type="ECO:0000256" key="1">
    <source>
        <dbReference type="SAM" id="MobiDB-lite"/>
    </source>
</evidence>
<dbReference type="EMBL" id="AP035768">
    <property type="protein sequence ID" value="BFO15827.1"/>
    <property type="molecule type" value="Genomic_DNA"/>
</dbReference>
<protein>
    <submittedName>
        <fullName evidence="2">Uncharacterized protein</fullName>
    </submittedName>
</protein>
<sequence>MAKKALRDVVDAAHGKGLHITADGSVEYLVHPGRRSKNFTGPDPSGEEFAKVRGEIKSALAKANEADATAARALRALVGKDKHNFSGTDYDSLKQAGKAQDAQDARAAAKIVAKGDDASPEEIARLNKYFKDNKGDQYFAERFALEVGVKGNLDYWADMGDSSDGSRLGLDHPKEIKELQQNWSLTLAAATHSDSPEMTRWKSDMIKAGDDIIQTRGASPHGFQVMSNLMRHGVYDNKFLQDFGTAVVVAERRMTGDGAIPTGQAWGPGLGMPWRLNWDGKDLGTDPMAGYMEALGHNPEASLDFFNRSTQLEGDKISNWDYFVGDGEKLATGLSGRTGRQRDLTTSVTLSSPPPWGTRTTKRTPASLP</sequence>
<reference evidence="2" key="1">
    <citation type="submission" date="2024-06" db="EMBL/GenBank/DDBJ databases">
        <authorList>
            <consortium name="consrtm"/>
            <person name="Uemura M."/>
            <person name="Terahara T."/>
        </authorList>
    </citation>
    <scope>NUCLEOTIDE SEQUENCE</scope>
    <source>
        <strain evidence="2">KM77-8</strain>
    </source>
</reference>
<evidence type="ECO:0000313" key="2">
    <source>
        <dbReference type="EMBL" id="BFO15827.1"/>
    </source>
</evidence>
<dbReference type="AlphaFoldDB" id="A0AAT9HEK5"/>